<feature type="chain" id="PRO_5001518058" evidence="1">
    <location>
        <begin position="21"/>
        <end position="67"/>
    </location>
</feature>
<sequence>MKHLISLILLFLTIFVFTAAKSNKKIPVKPEEWCKPVDCLTRTNTPQNDDKNCSVYWILFYCVWTRH</sequence>
<accession>A0A023G2S5</accession>
<dbReference type="EMBL" id="GBBM01008080">
    <property type="protein sequence ID" value="JAC27338.1"/>
    <property type="molecule type" value="mRNA"/>
</dbReference>
<dbReference type="AlphaFoldDB" id="A0A023G2S5"/>
<keyword evidence="1" id="KW-0732">Signal</keyword>
<proteinExistence type="evidence at transcript level"/>
<protein>
    <submittedName>
        <fullName evidence="2">Putative secreted protein</fullName>
    </submittedName>
</protein>
<organism evidence="2">
    <name type="scientific">Amblyomma triste</name>
    <name type="common">Neotropical tick</name>
    <dbReference type="NCBI Taxonomy" id="251400"/>
    <lineage>
        <taxon>Eukaryota</taxon>
        <taxon>Metazoa</taxon>
        <taxon>Ecdysozoa</taxon>
        <taxon>Arthropoda</taxon>
        <taxon>Chelicerata</taxon>
        <taxon>Arachnida</taxon>
        <taxon>Acari</taxon>
        <taxon>Parasitiformes</taxon>
        <taxon>Ixodida</taxon>
        <taxon>Ixodoidea</taxon>
        <taxon>Ixodidae</taxon>
        <taxon>Amblyomminae</taxon>
        <taxon>Amblyomma</taxon>
    </lineage>
</organism>
<reference evidence="2" key="1">
    <citation type="submission" date="2014-03" db="EMBL/GenBank/DDBJ databases">
        <title>The sialotranscriptome of Amblyomma triste, Amblyomma parvum and Amblyomma cajennense ticks, uncovered by 454-based RNA-seq.</title>
        <authorList>
            <person name="Garcia G.R."/>
            <person name="Gardinassi L.G."/>
            <person name="Ribeiro J.M."/>
            <person name="Anatriello E."/>
            <person name="Ferreira B.R."/>
            <person name="Moreira H.N."/>
            <person name="Mafra C."/>
            <person name="Olegario M.M."/>
            <person name="Szabo P.J."/>
            <person name="Miranda-Santos I.K."/>
            <person name="Maruyama S.R."/>
        </authorList>
    </citation>
    <scope>NUCLEOTIDE SEQUENCE</scope>
    <source>
        <strain evidence="2">Mato Grasso do Sul</strain>
        <tissue evidence="2">Salivary glands</tissue>
    </source>
</reference>
<evidence type="ECO:0000256" key="1">
    <source>
        <dbReference type="SAM" id="SignalP"/>
    </source>
</evidence>
<name>A0A023G2S5_AMBTT</name>
<evidence type="ECO:0000313" key="2">
    <source>
        <dbReference type="EMBL" id="JAC27338.1"/>
    </source>
</evidence>
<feature type="signal peptide" evidence="1">
    <location>
        <begin position="1"/>
        <end position="20"/>
    </location>
</feature>